<evidence type="ECO:0000256" key="1">
    <source>
        <dbReference type="SAM" id="MobiDB-lite"/>
    </source>
</evidence>
<dbReference type="RefSeq" id="XP_022255817.1">
    <property type="nucleotide sequence ID" value="XM_022400109.1"/>
</dbReference>
<dbReference type="GeneID" id="111088889"/>
<feature type="region of interest" description="Disordered" evidence="1">
    <location>
        <begin position="1"/>
        <end position="27"/>
    </location>
</feature>
<sequence>MFINYTPSDDRSKKNRKRRDGKGSWGSISKVFTRGRQRRALDSGMFDTENASQVSPQSSVCVSPITEDVYAEKVKLLEDAQGISMEKWKAATVQAWIEISLGMPQYGAMCAENVKSGKVLERAFLFF</sequence>
<dbReference type="Gene3D" id="1.10.150.50">
    <property type="entry name" value="Transcription Factor, Ets-1"/>
    <property type="match status" value="1"/>
</dbReference>
<dbReference type="PANTHER" id="PTHR12776:SF1">
    <property type="entry name" value="KAZRIN"/>
    <property type="match status" value="1"/>
</dbReference>
<accession>A0ABM1TIW1</accession>
<evidence type="ECO:0000313" key="3">
    <source>
        <dbReference type="RefSeq" id="XP_022255817.1"/>
    </source>
</evidence>
<dbReference type="PANTHER" id="PTHR12776">
    <property type="entry name" value="KAZRIN-RELATED"/>
    <property type="match status" value="1"/>
</dbReference>
<dbReference type="InterPro" id="IPR013761">
    <property type="entry name" value="SAM/pointed_sf"/>
</dbReference>
<name>A0ABM1TIW1_LIMPO</name>
<reference evidence="3" key="1">
    <citation type="submission" date="2025-08" db="UniProtKB">
        <authorList>
            <consortium name="RefSeq"/>
        </authorList>
    </citation>
    <scope>IDENTIFICATION</scope>
    <source>
        <tissue evidence="3">Muscle</tissue>
    </source>
</reference>
<evidence type="ECO:0000313" key="2">
    <source>
        <dbReference type="Proteomes" id="UP000694941"/>
    </source>
</evidence>
<gene>
    <name evidence="3" type="primary">LOC111088889</name>
</gene>
<keyword evidence="2" id="KW-1185">Reference proteome</keyword>
<dbReference type="InterPro" id="IPR037614">
    <property type="entry name" value="Kazrin"/>
</dbReference>
<proteinExistence type="predicted"/>
<protein>
    <submittedName>
        <fullName evidence="3">Kazrin-like</fullName>
    </submittedName>
</protein>
<dbReference type="Proteomes" id="UP000694941">
    <property type="component" value="Unplaced"/>
</dbReference>
<organism evidence="2 3">
    <name type="scientific">Limulus polyphemus</name>
    <name type="common">Atlantic horseshoe crab</name>
    <dbReference type="NCBI Taxonomy" id="6850"/>
    <lineage>
        <taxon>Eukaryota</taxon>
        <taxon>Metazoa</taxon>
        <taxon>Ecdysozoa</taxon>
        <taxon>Arthropoda</taxon>
        <taxon>Chelicerata</taxon>
        <taxon>Merostomata</taxon>
        <taxon>Xiphosura</taxon>
        <taxon>Limulidae</taxon>
        <taxon>Limulus</taxon>
    </lineage>
</organism>